<dbReference type="OrthoDB" id="5524063at2"/>
<keyword evidence="1" id="KW-0732">Signal</keyword>
<dbReference type="RefSeq" id="WP_068703372.1">
    <property type="nucleotide sequence ID" value="NZ_BDCR01000003.1"/>
</dbReference>
<dbReference type="STRING" id="681398.PJIAN_369"/>
<comment type="caution">
    <text evidence="2">The sequence shown here is derived from an EMBL/GenBank/DDBJ whole genome shotgun (WGS) entry which is preliminary data.</text>
</comment>
<dbReference type="AlphaFoldDB" id="A0A170ZKN6"/>
<gene>
    <name evidence="2" type="ORF">PJIAN_369</name>
</gene>
<feature type="signal peptide" evidence="1">
    <location>
        <begin position="1"/>
        <end position="20"/>
    </location>
</feature>
<accession>A0A170ZKN6</accession>
<reference evidence="3" key="1">
    <citation type="submission" date="2016-04" db="EMBL/GenBank/DDBJ databases">
        <title>Draft genome sequence of Paludibacter jiangxiensis strain NM7.</title>
        <authorList>
            <person name="Qiu Y."/>
            <person name="Matsuura N."/>
            <person name="Ohashi A."/>
            <person name="Tourlousse M.D."/>
            <person name="Sekiguchi Y."/>
        </authorList>
    </citation>
    <scope>NUCLEOTIDE SEQUENCE [LARGE SCALE GENOMIC DNA]</scope>
    <source>
        <strain evidence="3">NM7</strain>
    </source>
</reference>
<evidence type="ECO:0000313" key="3">
    <source>
        <dbReference type="Proteomes" id="UP000076586"/>
    </source>
</evidence>
<protein>
    <recommendedName>
        <fullName evidence="4">Thioredoxin domain-containing protein</fullName>
    </recommendedName>
</protein>
<dbReference type="InterPro" id="IPR047698">
    <property type="entry name" value="ArsF-like"/>
</dbReference>
<feature type="chain" id="PRO_5007905100" description="Thioredoxin domain-containing protein" evidence="1">
    <location>
        <begin position="21"/>
        <end position="142"/>
    </location>
</feature>
<sequence>MKRTVLFSLILLFVASFVGSQTVKKGAPAPAATVKQAKIEVYYFHFTRRCVTCQAVETESQKAVAALYPAQSKQGIITFKSLNLDDKASKAMATRCKAEGQALLVISGNKRFDLTDQGFMYARNNPDKLKAELKKIIDPLIR</sequence>
<dbReference type="Proteomes" id="UP000076586">
    <property type="component" value="Unassembled WGS sequence"/>
</dbReference>
<reference evidence="3" key="2">
    <citation type="journal article" date="2017" name="Genome Announc.">
        <title>Draft genome sequence of Paludibacter jiangxiensis NM7(T), a propionate-producing fermentative bacterium.</title>
        <authorList>
            <person name="Qiu Y.-L."/>
            <person name="Tourlousse D.M."/>
            <person name="Matsuura N."/>
            <person name="Ohashi A."/>
            <person name="Sekiguchi Y."/>
        </authorList>
    </citation>
    <scope>NUCLEOTIDE SEQUENCE [LARGE SCALE GENOMIC DNA]</scope>
    <source>
        <strain evidence="3">NM7</strain>
    </source>
</reference>
<dbReference type="EMBL" id="BDCR01000003">
    <property type="protein sequence ID" value="GAT62766.1"/>
    <property type="molecule type" value="Genomic_DNA"/>
</dbReference>
<keyword evidence="3" id="KW-1185">Reference proteome</keyword>
<evidence type="ECO:0000256" key="1">
    <source>
        <dbReference type="SAM" id="SignalP"/>
    </source>
</evidence>
<evidence type="ECO:0000313" key="2">
    <source>
        <dbReference type="EMBL" id="GAT62766.1"/>
    </source>
</evidence>
<name>A0A170ZKN6_9BACT</name>
<proteinExistence type="predicted"/>
<organism evidence="2 3">
    <name type="scientific">Paludibacter jiangxiensis</name>
    <dbReference type="NCBI Taxonomy" id="681398"/>
    <lineage>
        <taxon>Bacteria</taxon>
        <taxon>Pseudomonadati</taxon>
        <taxon>Bacteroidota</taxon>
        <taxon>Bacteroidia</taxon>
        <taxon>Bacteroidales</taxon>
        <taxon>Paludibacteraceae</taxon>
        <taxon>Paludibacter</taxon>
    </lineage>
</organism>
<dbReference type="NCBIfam" id="NF040494">
    <property type="entry name" value="nitrored_ArsF"/>
    <property type="match status" value="1"/>
</dbReference>
<evidence type="ECO:0008006" key="4">
    <source>
        <dbReference type="Google" id="ProtNLM"/>
    </source>
</evidence>